<feature type="domain" description="Dihydrodipicolinate reductase N-terminal" evidence="13">
    <location>
        <begin position="1"/>
        <end position="103"/>
    </location>
</feature>
<dbReference type="Proteomes" id="UP000559010">
    <property type="component" value="Unassembled WGS sequence"/>
</dbReference>
<evidence type="ECO:0000256" key="1">
    <source>
        <dbReference type="ARBA" id="ARBA00006642"/>
    </source>
</evidence>
<dbReference type="PANTHER" id="PTHR20836">
    <property type="entry name" value="DIHYDRODIPICOLINATE REDUCTASE"/>
    <property type="match status" value="1"/>
</dbReference>
<evidence type="ECO:0000256" key="10">
    <source>
        <dbReference type="ARBA" id="ARBA00049080"/>
    </source>
</evidence>
<evidence type="ECO:0000256" key="8">
    <source>
        <dbReference type="ARBA" id="ARBA00037922"/>
    </source>
</evidence>
<comment type="pathway">
    <text evidence="8">Amino-acid biosynthesis; L-lysine biosynthesis via DAP pathway; (S)-tetrahydrodipicolinate from L-aspartate: step 4/4.</text>
</comment>
<gene>
    <name evidence="15" type="primary">dapB</name>
    <name evidence="15" type="ORF">HH304_19465</name>
</gene>
<proteinExistence type="inferred from homology"/>
<keyword evidence="6" id="KW-0520">NAD</keyword>
<dbReference type="PANTHER" id="PTHR20836:SF0">
    <property type="entry name" value="4-HYDROXY-TETRAHYDRODIPICOLINATE REDUCTASE 1, CHLOROPLASTIC-RELATED"/>
    <property type="match status" value="1"/>
</dbReference>
<comment type="caution">
    <text evidence="15">The sequence shown here is derived from an EMBL/GenBank/DDBJ whole genome shotgun (WGS) entry which is preliminary data.</text>
</comment>
<dbReference type="Gene3D" id="3.30.360.10">
    <property type="entry name" value="Dihydrodipicolinate Reductase, domain 2"/>
    <property type="match status" value="1"/>
</dbReference>
<dbReference type="RefSeq" id="WP_169684961.1">
    <property type="nucleotide sequence ID" value="NZ_JABBNU010000014.1"/>
</dbReference>
<evidence type="ECO:0000259" key="13">
    <source>
        <dbReference type="Pfam" id="PF01113"/>
    </source>
</evidence>
<organism evidence="15 16">
    <name type="scientific">Marinigracilibium pacificum</name>
    <dbReference type="NCBI Taxonomy" id="2729599"/>
    <lineage>
        <taxon>Bacteria</taxon>
        <taxon>Pseudomonadati</taxon>
        <taxon>Bacteroidota</taxon>
        <taxon>Cytophagia</taxon>
        <taxon>Cytophagales</taxon>
        <taxon>Flammeovirgaceae</taxon>
        <taxon>Marinigracilibium</taxon>
    </lineage>
</organism>
<dbReference type="NCBIfam" id="TIGR00036">
    <property type="entry name" value="dapB"/>
    <property type="match status" value="1"/>
</dbReference>
<evidence type="ECO:0000313" key="15">
    <source>
        <dbReference type="EMBL" id="NMM50598.1"/>
    </source>
</evidence>
<evidence type="ECO:0000256" key="12">
    <source>
        <dbReference type="NCBIfam" id="TIGR00036"/>
    </source>
</evidence>
<dbReference type="SUPFAM" id="SSF55347">
    <property type="entry name" value="Glyceraldehyde-3-phosphate dehydrogenase-like, C-terminal domain"/>
    <property type="match status" value="1"/>
</dbReference>
<dbReference type="EMBL" id="JABBNU010000014">
    <property type="protein sequence ID" value="NMM50598.1"/>
    <property type="molecule type" value="Genomic_DNA"/>
</dbReference>
<evidence type="ECO:0000256" key="2">
    <source>
        <dbReference type="ARBA" id="ARBA00022605"/>
    </source>
</evidence>
<evidence type="ECO:0000256" key="7">
    <source>
        <dbReference type="ARBA" id="ARBA00023154"/>
    </source>
</evidence>
<accession>A0A848J5S5</accession>
<reference evidence="15 16" key="1">
    <citation type="submission" date="2020-04" db="EMBL/GenBank/DDBJ databases">
        <title>Flammeovirgaceae bacterium KN852 isolated from deep sea.</title>
        <authorList>
            <person name="Zhang D.-C."/>
        </authorList>
    </citation>
    <scope>NUCLEOTIDE SEQUENCE [LARGE SCALE GENOMIC DNA]</scope>
    <source>
        <strain evidence="15 16">KN852</strain>
    </source>
</reference>
<dbReference type="Pfam" id="PF01113">
    <property type="entry name" value="DapB_N"/>
    <property type="match status" value="1"/>
</dbReference>
<name>A0A848J5S5_9BACT</name>
<dbReference type="GO" id="GO:0005829">
    <property type="term" value="C:cytosol"/>
    <property type="evidence" value="ECO:0007669"/>
    <property type="project" value="TreeGrafter"/>
</dbReference>
<evidence type="ECO:0000259" key="14">
    <source>
        <dbReference type="Pfam" id="PF05173"/>
    </source>
</evidence>
<keyword evidence="16" id="KW-1185">Reference proteome</keyword>
<evidence type="ECO:0000256" key="4">
    <source>
        <dbReference type="ARBA" id="ARBA00022915"/>
    </source>
</evidence>
<dbReference type="GO" id="GO:0009089">
    <property type="term" value="P:lysine biosynthetic process via diaminopimelate"/>
    <property type="evidence" value="ECO:0007669"/>
    <property type="project" value="UniProtKB-UniRule"/>
</dbReference>
<keyword evidence="7" id="KW-0457">Lysine biosynthesis</keyword>
<keyword evidence="5 15" id="KW-0560">Oxidoreductase</keyword>
<comment type="catalytic activity">
    <reaction evidence="10">
        <text>(S)-2,3,4,5-tetrahydrodipicolinate + NADP(+) + H2O = (2S,4S)-4-hydroxy-2,3,4,5-tetrahydrodipicolinate + NADPH + H(+)</text>
        <dbReference type="Rhea" id="RHEA:35331"/>
        <dbReference type="ChEBI" id="CHEBI:15377"/>
        <dbReference type="ChEBI" id="CHEBI:15378"/>
        <dbReference type="ChEBI" id="CHEBI:16845"/>
        <dbReference type="ChEBI" id="CHEBI:57783"/>
        <dbReference type="ChEBI" id="CHEBI:58349"/>
        <dbReference type="ChEBI" id="CHEBI:67139"/>
        <dbReference type="EC" id="1.17.1.8"/>
    </reaction>
</comment>
<comment type="catalytic activity">
    <reaction evidence="11">
        <text>(S)-2,3,4,5-tetrahydrodipicolinate + NAD(+) + H2O = (2S,4S)-4-hydroxy-2,3,4,5-tetrahydrodipicolinate + NADH + H(+)</text>
        <dbReference type="Rhea" id="RHEA:35323"/>
        <dbReference type="ChEBI" id="CHEBI:15377"/>
        <dbReference type="ChEBI" id="CHEBI:15378"/>
        <dbReference type="ChEBI" id="CHEBI:16845"/>
        <dbReference type="ChEBI" id="CHEBI:57540"/>
        <dbReference type="ChEBI" id="CHEBI:57945"/>
        <dbReference type="ChEBI" id="CHEBI:67139"/>
        <dbReference type="EC" id="1.17.1.8"/>
    </reaction>
</comment>
<dbReference type="GO" id="GO:0019877">
    <property type="term" value="P:diaminopimelate biosynthetic process"/>
    <property type="evidence" value="ECO:0007669"/>
    <property type="project" value="UniProtKB-KW"/>
</dbReference>
<dbReference type="InterPro" id="IPR022663">
    <property type="entry name" value="DapB_C"/>
</dbReference>
<dbReference type="Pfam" id="PF05173">
    <property type="entry name" value="DapB_C"/>
    <property type="match status" value="1"/>
</dbReference>
<dbReference type="SUPFAM" id="SSF51735">
    <property type="entry name" value="NAD(P)-binding Rossmann-fold domains"/>
    <property type="match status" value="1"/>
</dbReference>
<dbReference type="InterPro" id="IPR036291">
    <property type="entry name" value="NAD(P)-bd_dom_sf"/>
</dbReference>
<evidence type="ECO:0000256" key="5">
    <source>
        <dbReference type="ARBA" id="ARBA00023002"/>
    </source>
</evidence>
<dbReference type="InterPro" id="IPR000846">
    <property type="entry name" value="DapB_N"/>
</dbReference>
<sequence>MKLAIIGYGKMGQTIEKIALERGHEIVNIVEERGANVLKQLSQNGAEVAIEFSQPEAAAENIKACIDQKVKVVSGTTGWLDKMDEVKSYAKQHNGTFFYASNYSIGVNLFFRLNEWMANLMSRYPEYNVQMEEIHHTSKKDAPSGTAITLAEGIVKNHPDIQNWKLFEEENGSAEFPENIVPIVSKRIDPTPGTHEVIYGSEIDEISIKHTAHSRMGFALGAVLVAEWIKDKEGVLNMKDFLPL</sequence>
<dbReference type="GO" id="GO:0008839">
    <property type="term" value="F:4-hydroxy-tetrahydrodipicolinate reductase"/>
    <property type="evidence" value="ECO:0007669"/>
    <property type="project" value="UniProtKB-UniRule"/>
</dbReference>
<dbReference type="Gene3D" id="3.40.50.720">
    <property type="entry name" value="NAD(P)-binding Rossmann-like Domain"/>
    <property type="match status" value="1"/>
</dbReference>
<evidence type="ECO:0000256" key="9">
    <source>
        <dbReference type="ARBA" id="ARBA00038983"/>
    </source>
</evidence>
<keyword evidence="3" id="KW-0521">NADP</keyword>
<dbReference type="PIRSF" id="PIRSF000161">
    <property type="entry name" value="DHPR"/>
    <property type="match status" value="1"/>
</dbReference>
<protein>
    <recommendedName>
        <fullName evidence="9 12">4-hydroxy-tetrahydrodipicolinate reductase</fullName>
        <ecNumber evidence="9 12">1.17.1.8</ecNumber>
    </recommendedName>
</protein>
<keyword evidence="4" id="KW-0220">Diaminopimelate biosynthesis</keyword>
<dbReference type="EC" id="1.17.1.8" evidence="9 12"/>
<dbReference type="AlphaFoldDB" id="A0A848J5S5"/>
<evidence type="ECO:0000313" key="16">
    <source>
        <dbReference type="Proteomes" id="UP000559010"/>
    </source>
</evidence>
<comment type="similarity">
    <text evidence="1">Belongs to the DapB family.</text>
</comment>
<keyword evidence="2" id="KW-0028">Amino-acid biosynthesis</keyword>
<evidence type="ECO:0000256" key="3">
    <source>
        <dbReference type="ARBA" id="ARBA00022857"/>
    </source>
</evidence>
<feature type="domain" description="Dihydrodipicolinate reductase C-terminal" evidence="14">
    <location>
        <begin position="106"/>
        <end position="242"/>
    </location>
</feature>
<evidence type="ECO:0000256" key="6">
    <source>
        <dbReference type="ARBA" id="ARBA00023027"/>
    </source>
</evidence>
<evidence type="ECO:0000256" key="11">
    <source>
        <dbReference type="ARBA" id="ARBA00049396"/>
    </source>
</evidence>
<dbReference type="CDD" id="cd02274">
    <property type="entry name" value="DHDPR_N"/>
    <property type="match status" value="1"/>
</dbReference>
<dbReference type="InterPro" id="IPR023940">
    <property type="entry name" value="DHDPR_bac"/>
</dbReference>